<keyword evidence="4" id="KW-1185">Reference proteome</keyword>
<dbReference type="Proteomes" id="UP001519342">
    <property type="component" value="Unassembled WGS sequence"/>
</dbReference>
<evidence type="ECO:0000256" key="2">
    <source>
        <dbReference type="SAM" id="SignalP"/>
    </source>
</evidence>
<sequence length="358" mass="39957">MKKVLILLLSLVLVFGLAGCNSNTPKDDASAETPTGASSELEDKLVIYSTHSEEMLEAVSDAFTEKTGVEVEFINLKGELADRVRAEKENPQADIMFGGASSLFIEMTEEGIFEPTTPTWAGELDSMFKDSEGNWYGTIKTPVMMFYNKEMLTNEQAPKDWADLAKEEYKGLIVSRDSASSSIRSTMMSLIFQSYRNDKIDEAWSFLKNLDTNMKNYYNSGTMLFQSIGKKEAAISYATQSSIIDNITQNNMPLEIIDAESGSVIITDGVAAIKSAPHPNAAKAFVEFAGSAEIQAMFANEFNRIPTLNSALKDCPEWMQTEYKAMDVDWSVLSEKQSEWLQKWDSEIRNADKDLKKE</sequence>
<dbReference type="RefSeq" id="WP_209510180.1">
    <property type="nucleotide sequence ID" value="NZ_JAGGKS010000001.1"/>
</dbReference>
<dbReference type="PANTHER" id="PTHR30006:SF24">
    <property type="entry name" value="SLL0237 PROTEIN"/>
    <property type="match status" value="1"/>
</dbReference>
<dbReference type="PIRSF" id="PIRSF002825">
    <property type="entry name" value="CfbpA"/>
    <property type="match status" value="1"/>
</dbReference>
<feature type="signal peptide" evidence="2">
    <location>
        <begin position="1"/>
        <end position="18"/>
    </location>
</feature>
<evidence type="ECO:0000313" key="4">
    <source>
        <dbReference type="Proteomes" id="UP001519342"/>
    </source>
</evidence>
<reference evidence="3 4" key="1">
    <citation type="submission" date="2021-03" db="EMBL/GenBank/DDBJ databases">
        <title>Genomic Encyclopedia of Type Strains, Phase IV (KMG-IV): sequencing the most valuable type-strain genomes for metagenomic binning, comparative biology and taxonomic classification.</title>
        <authorList>
            <person name="Goeker M."/>
        </authorList>
    </citation>
    <scope>NUCLEOTIDE SEQUENCE [LARGE SCALE GENOMIC DNA]</scope>
    <source>
        <strain evidence="3 4">DSM 24004</strain>
    </source>
</reference>
<dbReference type="Pfam" id="PF13343">
    <property type="entry name" value="SBP_bac_6"/>
    <property type="match status" value="1"/>
</dbReference>
<name>A0ABS4G9P4_9FIRM</name>
<dbReference type="SUPFAM" id="SSF53850">
    <property type="entry name" value="Periplasmic binding protein-like II"/>
    <property type="match status" value="1"/>
</dbReference>
<dbReference type="EMBL" id="JAGGKS010000001">
    <property type="protein sequence ID" value="MBP1924416.1"/>
    <property type="molecule type" value="Genomic_DNA"/>
</dbReference>
<accession>A0ABS4G9P4</accession>
<dbReference type="PROSITE" id="PS51257">
    <property type="entry name" value="PROKAR_LIPOPROTEIN"/>
    <property type="match status" value="1"/>
</dbReference>
<keyword evidence="1 2" id="KW-0732">Signal</keyword>
<gene>
    <name evidence="3" type="ORF">J2Z76_000269</name>
</gene>
<evidence type="ECO:0000256" key="1">
    <source>
        <dbReference type="ARBA" id="ARBA00022729"/>
    </source>
</evidence>
<comment type="caution">
    <text evidence="3">The sequence shown here is derived from an EMBL/GenBank/DDBJ whole genome shotgun (WGS) entry which is preliminary data.</text>
</comment>
<feature type="chain" id="PRO_5045638747" evidence="2">
    <location>
        <begin position="19"/>
        <end position="358"/>
    </location>
</feature>
<dbReference type="InterPro" id="IPR026045">
    <property type="entry name" value="Ferric-bd"/>
</dbReference>
<dbReference type="PANTHER" id="PTHR30006">
    <property type="entry name" value="THIAMINE-BINDING PERIPLASMIC PROTEIN-RELATED"/>
    <property type="match status" value="1"/>
</dbReference>
<protein>
    <submittedName>
        <fullName evidence="3">Iron(III) transport system substrate-binding protein</fullName>
    </submittedName>
</protein>
<organism evidence="3 4">
    <name type="scientific">Sedimentibacter acidaminivorans</name>
    <dbReference type="NCBI Taxonomy" id="913099"/>
    <lineage>
        <taxon>Bacteria</taxon>
        <taxon>Bacillati</taxon>
        <taxon>Bacillota</taxon>
        <taxon>Tissierellia</taxon>
        <taxon>Sedimentibacter</taxon>
    </lineage>
</organism>
<proteinExistence type="predicted"/>
<evidence type="ECO:0000313" key="3">
    <source>
        <dbReference type="EMBL" id="MBP1924416.1"/>
    </source>
</evidence>
<dbReference type="Gene3D" id="3.40.190.10">
    <property type="entry name" value="Periplasmic binding protein-like II"/>
    <property type="match status" value="2"/>
</dbReference>